<dbReference type="Pfam" id="PF03011">
    <property type="entry name" value="PFEMP"/>
    <property type="match status" value="1"/>
</dbReference>
<feature type="region of interest" description="Disordered" evidence="1">
    <location>
        <begin position="467"/>
        <end position="486"/>
    </location>
</feature>
<feature type="region of interest" description="Disordered" evidence="1">
    <location>
        <begin position="650"/>
        <end position="676"/>
    </location>
</feature>
<dbReference type="InterPro" id="IPR054595">
    <property type="entry name" value="DBL_C"/>
</dbReference>
<dbReference type="EMBL" id="KP879222">
    <property type="protein sequence ID" value="ALJ75541.1"/>
    <property type="molecule type" value="Genomic_DNA"/>
</dbReference>
<organism evidence="6">
    <name type="scientific">Plasmodium gaboni</name>
    <dbReference type="NCBI Taxonomy" id="647221"/>
    <lineage>
        <taxon>Eukaryota</taxon>
        <taxon>Sar</taxon>
        <taxon>Alveolata</taxon>
        <taxon>Apicomplexa</taxon>
        <taxon>Aconoidasida</taxon>
        <taxon>Haemosporida</taxon>
        <taxon>Plasmodiidae</taxon>
        <taxon>Plasmodium</taxon>
        <taxon>Plasmodium (Laverania)</taxon>
    </lineage>
</organism>
<feature type="domain" description="Duffy-antigen binding" evidence="4">
    <location>
        <begin position="518"/>
        <end position="675"/>
    </location>
</feature>
<feature type="non-terminal residue" evidence="6">
    <location>
        <position position="2207"/>
    </location>
</feature>
<evidence type="ECO:0000256" key="2">
    <source>
        <dbReference type="SAM" id="Phobius"/>
    </source>
</evidence>
<feature type="domain" description="Duffy-antigen binding" evidence="4">
    <location>
        <begin position="1747"/>
        <end position="1899"/>
    </location>
</feature>
<feature type="region of interest" description="Disordered" evidence="1">
    <location>
        <begin position="2095"/>
        <end position="2120"/>
    </location>
</feature>
<dbReference type="VEuPathDB" id="PlasmoDB:PGABG01_0027900"/>
<feature type="compositionally biased region" description="Pro residues" evidence="1">
    <location>
        <begin position="2104"/>
        <end position="2120"/>
    </location>
</feature>
<feature type="compositionally biased region" description="Basic and acidic residues" evidence="1">
    <location>
        <begin position="1234"/>
        <end position="1243"/>
    </location>
</feature>
<accession>A0A0P0HAJ0</accession>
<evidence type="ECO:0000313" key="6">
    <source>
        <dbReference type="EMBL" id="ALJ75541.1"/>
    </source>
</evidence>
<feature type="domain" description="Duffy-binding-like" evidence="3">
    <location>
        <begin position="687"/>
        <end position="779"/>
    </location>
</feature>
<feature type="transmembrane region" description="Helical" evidence="2">
    <location>
        <begin position="2130"/>
        <end position="2151"/>
    </location>
</feature>
<dbReference type="VEuPathDB" id="PlasmoDB:PGSY75_0043200"/>
<name>A0A0P0HAJ0_9APIC</name>
<proteinExistence type="predicted"/>
<dbReference type="Pfam" id="PF05424">
    <property type="entry name" value="Duffy_binding"/>
    <property type="match status" value="5"/>
</dbReference>
<keyword evidence="2" id="KW-1133">Transmembrane helix</keyword>
<feature type="domain" description="Duffy-antigen binding" evidence="4">
    <location>
        <begin position="140"/>
        <end position="322"/>
    </location>
</feature>
<evidence type="ECO:0000259" key="4">
    <source>
        <dbReference type="Pfam" id="PF05424"/>
    </source>
</evidence>
<feature type="non-terminal residue" evidence="6">
    <location>
        <position position="1"/>
    </location>
</feature>
<protein>
    <submittedName>
        <fullName evidence="6">EMP1-like protein</fullName>
    </submittedName>
</protein>
<feature type="compositionally biased region" description="Low complexity" evidence="1">
    <location>
        <begin position="1221"/>
        <end position="1233"/>
    </location>
</feature>
<feature type="domain" description="Duffy-binding-like" evidence="5">
    <location>
        <begin position="1545"/>
        <end position="1686"/>
    </location>
</feature>
<keyword evidence="2" id="KW-0812">Transmembrane</keyword>
<evidence type="ECO:0000256" key="1">
    <source>
        <dbReference type="SAM" id="MobiDB-lite"/>
    </source>
</evidence>
<sequence length="2207" mass="255572">CDSGKCKTACEKYKQWIQKRRDQWNKLSEKYEGYDENETYGFSPSMYLILNNGDVCSGSVFSKIFNGKEHGDQEPLCSCKDTKVPDTDKSSDTDNPAPNNMKDVYCENNKSFPFLCKQKNFDNTSWTSAKIKDRGNRNYGVYASPRRQKLCLENIWHYSVDKTSLENQLLQVARSEGKWLKQYYFEKAKSGTSTPEELCKALERTYADYRDLILGKDMWNGPPERELEKKLQKIFKNGQYLRELWWDDHKDDVWKALTCNITCQSNTAPSDSTPQFLRWYEEWYEEFCEKRQQFLQDIIDKCSTKKADDKCDNNNDCQQACNKYGDWIKPKGNEWRQQKTKYEKVYENAKEYYDEEFLTTTKDHTTAIKYLENKCKNSSDWKCDKTKVENMDQIVQKIDKEYKERYEPLCTRCRMKDIKEIIDKVTNMKNGNQKKKQQSNLTVDDVCKNKGNIVNCDHVKSDGLIKVPIDPDDKDSKNNRENNGINCGGIPSNEADYIWKHKDGNTYNWVTKLNENIQIPPRRQKLCYNDLEKSNDVDDLKKRLLTAAANEGYNVGIKYPNYKNHYGIKPCRALQYSFNDYKHLIEGVELLETENKGTDLKIKQLVTASSSGSSNSGSTDEQKRKDWWNENKNCVWDVMVCGYNKGKDEANKKNNNGNNVPELNTPQGGGTNGECKIPYDKDNSDQFLSWLEEWYDDYCNIRTKLKSEVESSCKIEEGTFDCKKCDEKCDKYKDYMEKKEKEWKTQEKYYSDKKNGGNTGGKTNGYNSDSAKEYLKSKFPANCDNASSTPPSVNGLEVENNINFFDKKPNYDVDPHCSCKKYNDKEIYKDIVGKGNCEGLKKTAEETSSGKGIKWINSEMPNKEYLTQRGLTKLVHVPPRRQKLCFQGLDKLDVDSDENKLRHHFMKLYIGEGKNLGEYYKEKNDNKTDSAKYAYDVEPCSALKYSFLDLRDIILGHDMVEPSTEDTEKKLKGIFENLKSSHANTSGPKNTNELRKKFWEDNKECFWKAMKCGYKRGNHTDIQNCDQISSGEPIGTDRSDGTHLQFLRWFTEWGENFCKKQAKEYKKLQETCEGYDCKNGDQGKKHQCQQACEKYQNFINQWKSQYLKQSEKYFNVKGIIPNKNMETKAYEYLHSQLKDRCKNGECKCMKDESEKTSSNGIHGGSGGIVIEKHDTHMPASLDEVPEDVKEQCMCASPTHPFNPPAPGGGTTNDASAGNNPGGKSPSQSIPPSSKKQEDKDSPRPGRQNQENTINTKELKPDSSLNCAEQAAFKLKIEATKDIEHIESKLKGNGNGISLTDCMKLDKITTSDSTDYCNYDKSYSDAVKKLNASCKNEGKKRFKLGTEWECNNTRYGNKHVCVPPRRKGMCMEDFKKINQYDVDVNKTFLKSVQNIAKHEGNHIVKELLKKYPCNERVICDAMKYSFADLADIIRGRDILKNRDQQRIEAKLKTIFSNIYNQLDEKEKKKYPYDIDHHKLRSDWWDANRKDVWKAMTCNAPKEAYVYKTTTGDGKIRTSVMQHYCAHNEDPPYDYDYIPQVLRWMTEWSENLCKALNEKKDAMKNVCDKCNLQGSKCSDTSDGDKCRKCKEKCKEYTKFIHDMKSQFSIQENKYKELYTKTENNNIPFTTDNDKHAIEFLKKMNKINDCDVKSPEKYMDKSSHCVHYKFNEKENNKEAYAFKFNPKEYEKQCSCKITNHPLDKCPFKNTNNKVCNTFQPNNRCNKQNFNYDLGNWSSRNVQDFNGKNAGILIPPRRRHLCVSNINTNLTKIKNIDDFKNKIIESAFSEGYFLCNKFKLKDEHTLQAMKYSFYDYGDIIKGTDMMDNSLLDQLRNTLDDVLNKNGSKGQPDDRTKWWEETKTKVWNAMLCGYRKSKNATSNETLDNTWCDVPTEDETPQFLRWLEEWAKLFCNEKVNEAKKVVDECLEKNKIANAKTISNITESTCKDTLQKYKEWYFDRNKQWEGLKKAYKSRYTNSTNPSSGSSELPTNAEKYVQRKCQKCDCKYKDLQEVYERTGDAEKLYKVLIHKAQIDSFDTTKRLFYKIFTIYGLGPDIAKSAFDSAKNIISESAKIGIPAGIVVAKNLHDKIKDVISSFNSSKSNQDPAVPPPQVPPVTPSPTPQDEPDIPINDILSSTLPLGISFSLGSIALLFYMKVIYSVVYVYMYVGIGVYICIYVFCLDKLYIYIYIYIYLIYISCTYSFILKKKKI</sequence>
<evidence type="ECO:0000259" key="3">
    <source>
        <dbReference type="Pfam" id="PF03011"/>
    </source>
</evidence>
<feature type="domain" description="Duffy-antigen binding" evidence="4">
    <location>
        <begin position="1359"/>
        <end position="1541"/>
    </location>
</feature>
<dbReference type="GO" id="GO:0046789">
    <property type="term" value="F:host cell surface receptor binding"/>
    <property type="evidence" value="ECO:0007669"/>
    <property type="project" value="InterPro"/>
</dbReference>
<dbReference type="Gene3D" id="1.20.58.830">
    <property type="match status" value="6"/>
</dbReference>
<feature type="compositionally biased region" description="Polar residues" evidence="1">
    <location>
        <begin position="1246"/>
        <end position="1255"/>
    </location>
</feature>
<evidence type="ECO:0000259" key="5">
    <source>
        <dbReference type="Pfam" id="PF22672"/>
    </source>
</evidence>
<feature type="domain" description="Duffy-antigen binding" evidence="4">
    <location>
        <begin position="876"/>
        <end position="1065"/>
    </location>
</feature>
<dbReference type="VEuPathDB" id="PlasmoDB:PGABG01_0301500"/>
<feature type="transmembrane region" description="Helical" evidence="2">
    <location>
        <begin position="2158"/>
        <end position="2176"/>
    </location>
</feature>
<reference evidence="6" key="1">
    <citation type="journal article" date="2015" name="Nat. Commun.">
        <title>Ape parasite origins of human malaria virulence genes.</title>
        <authorList>
            <person name="Larremore D.B."/>
            <person name="Sundararaman S.A."/>
            <person name="Liu W."/>
            <person name="Proto W.R."/>
            <person name="Clauset A."/>
            <person name="Loy D.E."/>
            <person name="Speede S."/>
            <person name="Plenderleith L.J."/>
            <person name="Sharp P.M."/>
            <person name="Hahn B.H."/>
            <person name="Rayner J.C."/>
            <person name="Buckee C.O."/>
        </authorList>
    </citation>
    <scope>NUCLEOTIDE SEQUENCE</scope>
    <source>
        <strain evidence="6">SY75pte</strain>
    </source>
</reference>
<dbReference type="GO" id="GO:0016020">
    <property type="term" value="C:membrane"/>
    <property type="evidence" value="ECO:0007669"/>
    <property type="project" value="InterPro"/>
</dbReference>
<dbReference type="Gene3D" id="1.20.1310.20">
    <property type="entry name" value="Duffy-antigen binding domain"/>
    <property type="match status" value="5"/>
</dbReference>
<keyword evidence="2" id="KW-0472">Membrane</keyword>
<feature type="compositionally biased region" description="Basic and acidic residues" evidence="1">
    <location>
        <begin position="467"/>
        <end position="480"/>
    </location>
</feature>
<dbReference type="InterPro" id="IPR008602">
    <property type="entry name" value="Duffy-antigen-binding"/>
</dbReference>
<dbReference type="InterPro" id="IPR042202">
    <property type="entry name" value="Duffy-ag-bd_sf"/>
</dbReference>
<dbReference type="InterPro" id="IPR004258">
    <property type="entry name" value="DBL"/>
</dbReference>
<dbReference type="SUPFAM" id="SSF140924">
    <property type="entry name" value="Duffy binding domain-like"/>
    <property type="match status" value="6"/>
</dbReference>
<feature type="transmembrane region" description="Helical" evidence="2">
    <location>
        <begin position="2182"/>
        <end position="2202"/>
    </location>
</feature>
<feature type="region of interest" description="Disordered" evidence="1">
    <location>
        <begin position="1194"/>
        <end position="1262"/>
    </location>
</feature>
<dbReference type="Pfam" id="PF22672">
    <property type="entry name" value="DBL_C"/>
    <property type="match status" value="1"/>
</dbReference>